<evidence type="ECO:0000313" key="1">
    <source>
        <dbReference type="EMBL" id="CAI3998255.1"/>
    </source>
</evidence>
<dbReference type="EMBL" id="CAMXCT030002450">
    <property type="protein sequence ID" value="CAL4785567.1"/>
    <property type="molecule type" value="Genomic_DNA"/>
</dbReference>
<reference evidence="2" key="2">
    <citation type="submission" date="2024-04" db="EMBL/GenBank/DDBJ databases">
        <authorList>
            <person name="Chen Y."/>
            <person name="Shah S."/>
            <person name="Dougan E. K."/>
            <person name="Thang M."/>
            <person name="Chan C."/>
        </authorList>
    </citation>
    <scope>NUCLEOTIDE SEQUENCE [LARGE SCALE GENOMIC DNA]</scope>
</reference>
<keyword evidence="3" id="KW-1185">Reference proteome</keyword>
<evidence type="ECO:0000313" key="3">
    <source>
        <dbReference type="Proteomes" id="UP001152797"/>
    </source>
</evidence>
<organism evidence="1">
    <name type="scientific">Cladocopium goreaui</name>
    <dbReference type="NCBI Taxonomy" id="2562237"/>
    <lineage>
        <taxon>Eukaryota</taxon>
        <taxon>Sar</taxon>
        <taxon>Alveolata</taxon>
        <taxon>Dinophyceae</taxon>
        <taxon>Suessiales</taxon>
        <taxon>Symbiodiniaceae</taxon>
        <taxon>Cladocopium</taxon>
    </lineage>
</organism>
<accession>A0A9P1G574</accession>
<gene>
    <name evidence="1" type="ORF">C1SCF055_LOCUS24571</name>
</gene>
<dbReference type="AlphaFoldDB" id="A0A9P1G574"/>
<protein>
    <submittedName>
        <fullName evidence="1">Uncharacterized protein</fullName>
    </submittedName>
</protein>
<dbReference type="EMBL" id="CAMXCT020002450">
    <property type="protein sequence ID" value="CAL1151630.1"/>
    <property type="molecule type" value="Genomic_DNA"/>
</dbReference>
<comment type="caution">
    <text evidence="1">The sequence shown here is derived from an EMBL/GenBank/DDBJ whole genome shotgun (WGS) entry which is preliminary data.</text>
</comment>
<name>A0A9P1G574_9DINO</name>
<sequence length="606" mass="69275">MGSPTEEQLQQRKRATPQPNLAELLVDEFSSGASSASRVQRTASSALRWLHKHGGSTTKTDMVARISAVGAGGLHQNNAERDLHRLLQRVSLSLAAKHETVQVRMVNPSTLEIGWEPLPVLFPDALIEAFWEAGEDVFRYCLFGMKTEDEIRQIWKHMKKHCQWVSTHPASGWKWQRKVASLGMYGDEIQCYRNSECGVVSVTAWTSEFCTDNIPLLRYYPIAIWSEHCESEFTYGDLEQHLLPRWRRLSDTSETWPWTDAGYLMAYTFCQGDLKWINSRMGGLHNYRRNDFCSRCECVKNDPNPALTLPNMGDDPDTHAVRTYSSEQLQAFSPLLGLPGMCLSRVMHDDQICRSGAALIYMAEAGYWGPMMYRAGKYEDRLAPVLRRAHRDFLFFKKLEKLSCSQPRFTPARLNRKLQTSPLACFPALQSKAVASKVITCWLSNRAVQFAQRPGATKADRVMSICLYSYFRMIQIMDGANHIMTESEAADFHGCTMRHLRAYIWLHQHGMSMHAPRQMPGRRCWLLLPKLHHLWHLAFDTLETLINPKNSLLLSAESFVGEIGRIARACHRSTVSRRTLDRWAAKMALKLAELSKQLREDETQAC</sequence>
<dbReference type="EMBL" id="CAMXCT010002450">
    <property type="protein sequence ID" value="CAI3998255.1"/>
    <property type="molecule type" value="Genomic_DNA"/>
</dbReference>
<dbReference type="Proteomes" id="UP001152797">
    <property type="component" value="Unassembled WGS sequence"/>
</dbReference>
<proteinExistence type="predicted"/>
<reference evidence="1" key="1">
    <citation type="submission" date="2022-10" db="EMBL/GenBank/DDBJ databases">
        <authorList>
            <person name="Chen Y."/>
            <person name="Dougan E. K."/>
            <person name="Chan C."/>
            <person name="Rhodes N."/>
            <person name="Thang M."/>
        </authorList>
    </citation>
    <scope>NUCLEOTIDE SEQUENCE</scope>
</reference>
<evidence type="ECO:0000313" key="2">
    <source>
        <dbReference type="EMBL" id="CAL1151630.1"/>
    </source>
</evidence>